<organism evidence="1 2">
    <name type="scientific">Methylobacillus flagellatus (strain ATCC 51484 / DSM 6875 / VKM B-1610 / KT)</name>
    <dbReference type="NCBI Taxonomy" id="265072"/>
    <lineage>
        <taxon>Bacteria</taxon>
        <taxon>Pseudomonadati</taxon>
        <taxon>Pseudomonadota</taxon>
        <taxon>Betaproteobacteria</taxon>
        <taxon>Nitrosomonadales</taxon>
        <taxon>Methylophilaceae</taxon>
        <taxon>Methylobacillus</taxon>
    </lineage>
</organism>
<dbReference type="Proteomes" id="UP000002440">
    <property type="component" value="Chromosome"/>
</dbReference>
<evidence type="ECO:0000313" key="2">
    <source>
        <dbReference type="Proteomes" id="UP000002440"/>
    </source>
</evidence>
<dbReference type="AlphaFoldDB" id="Q1H267"/>
<dbReference type="HOGENOM" id="CLU_2585636_0_0_4"/>
<keyword evidence="2" id="KW-1185">Reference proteome</keyword>
<protein>
    <submittedName>
        <fullName evidence="1">Uncharacterized protein</fullName>
    </submittedName>
</protein>
<accession>Q1H267</accession>
<gene>
    <name evidence="1" type="ordered locus">Mfla_1152</name>
</gene>
<evidence type="ECO:0000313" key="1">
    <source>
        <dbReference type="EMBL" id="ABE49420.1"/>
    </source>
</evidence>
<dbReference type="KEGG" id="mfa:Mfla_1152"/>
<name>Q1H267_METFK</name>
<dbReference type="EMBL" id="CP000284">
    <property type="protein sequence ID" value="ABE49420.1"/>
    <property type="molecule type" value="Genomic_DNA"/>
</dbReference>
<sequence length="80" mass="8763">MTFAKWGLMLDYQVARGFVEELLIGSTMNREQMSGGKPLISRLSQPALPSINVTLTGKHRLLSYIVLQGTLKTGFVALPA</sequence>
<proteinExistence type="predicted"/>
<reference evidence="1 2" key="1">
    <citation type="submission" date="2006-03" db="EMBL/GenBank/DDBJ databases">
        <title>Complete sequence of Methylobacillus flagellatus KT.</title>
        <authorList>
            <consortium name="US DOE Joint Genome Institute"/>
            <person name="Copeland A."/>
            <person name="Lucas S."/>
            <person name="Lapidus A."/>
            <person name="Barry K."/>
            <person name="Detter J.C."/>
            <person name="Glavina del Rio T."/>
            <person name="Hammon N."/>
            <person name="Israni S."/>
            <person name="Dalin E."/>
            <person name="Tice H."/>
            <person name="Pitluck S."/>
            <person name="Brettin T."/>
            <person name="Bruce D."/>
            <person name="Han C."/>
            <person name="Tapia R."/>
            <person name="Saunders E."/>
            <person name="Gilna P."/>
            <person name="Schmutz J."/>
            <person name="Larimer F."/>
            <person name="Land M."/>
            <person name="Kyrpides N."/>
            <person name="Anderson I."/>
            <person name="Richardson P."/>
        </authorList>
    </citation>
    <scope>NUCLEOTIDE SEQUENCE [LARGE SCALE GENOMIC DNA]</scope>
    <source>
        <strain evidence="2">KT / ATCC 51484 / DSM 6875</strain>
    </source>
</reference>